<protein>
    <submittedName>
        <fullName evidence="8">Protein ADM2</fullName>
    </submittedName>
</protein>
<keyword evidence="9" id="KW-1185">Reference proteome</keyword>
<dbReference type="PANTHER" id="PTHR23414">
    <property type="entry name" value="ADRENOMEDULLIN, ADM"/>
    <property type="match status" value="1"/>
</dbReference>
<evidence type="ECO:0000256" key="4">
    <source>
        <dbReference type="ARBA" id="ARBA00022729"/>
    </source>
</evidence>
<dbReference type="GO" id="GO:0003073">
    <property type="term" value="P:regulation of systemic arterial blood pressure"/>
    <property type="evidence" value="ECO:0007669"/>
    <property type="project" value="TreeGrafter"/>
</dbReference>
<proteinExistence type="inferred from homology"/>
<name>A0AA35L0A8_9SAUR</name>
<dbReference type="EMBL" id="OX395135">
    <property type="protein sequence ID" value="CAI5786793.1"/>
    <property type="molecule type" value="Genomic_DNA"/>
</dbReference>
<evidence type="ECO:0000256" key="3">
    <source>
        <dbReference type="ARBA" id="ARBA00022525"/>
    </source>
</evidence>
<accession>A0AA35L0A8</accession>
<feature type="chain" id="PRO_5041311397" evidence="7">
    <location>
        <begin position="36"/>
        <end position="180"/>
    </location>
</feature>
<dbReference type="Proteomes" id="UP001178461">
    <property type="component" value="Chromosome 10"/>
</dbReference>
<evidence type="ECO:0000313" key="9">
    <source>
        <dbReference type="Proteomes" id="UP001178461"/>
    </source>
</evidence>
<dbReference type="AlphaFoldDB" id="A0AA35L0A8"/>
<feature type="region of interest" description="Disordered" evidence="6">
    <location>
        <begin position="102"/>
        <end position="130"/>
    </location>
</feature>
<feature type="region of interest" description="Disordered" evidence="6">
    <location>
        <begin position="34"/>
        <end position="69"/>
    </location>
</feature>
<evidence type="ECO:0000256" key="6">
    <source>
        <dbReference type="SAM" id="MobiDB-lite"/>
    </source>
</evidence>
<evidence type="ECO:0000256" key="1">
    <source>
        <dbReference type="ARBA" id="ARBA00004613"/>
    </source>
</evidence>
<dbReference type="GO" id="GO:0005576">
    <property type="term" value="C:extracellular region"/>
    <property type="evidence" value="ECO:0007669"/>
    <property type="project" value="UniProtKB-SubCell"/>
</dbReference>
<dbReference type="GO" id="GO:0010460">
    <property type="term" value="P:positive regulation of heart rate"/>
    <property type="evidence" value="ECO:0007669"/>
    <property type="project" value="TreeGrafter"/>
</dbReference>
<feature type="signal peptide" evidence="7">
    <location>
        <begin position="1"/>
        <end position="35"/>
    </location>
</feature>
<dbReference type="PANTHER" id="PTHR23414:SF2">
    <property type="entry name" value="PROTEIN ADM2"/>
    <property type="match status" value="1"/>
</dbReference>
<evidence type="ECO:0000313" key="8">
    <source>
        <dbReference type="EMBL" id="CAI5786793.1"/>
    </source>
</evidence>
<keyword evidence="3" id="KW-0964">Secreted</keyword>
<reference evidence="8" key="1">
    <citation type="submission" date="2022-12" db="EMBL/GenBank/DDBJ databases">
        <authorList>
            <person name="Alioto T."/>
            <person name="Alioto T."/>
            <person name="Gomez Garrido J."/>
        </authorList>
    </citation>
    <scope>NUCLEOTIDE SEQUENCE</scope>
</reference>
<evidence type="ECO:0000256" key="2">
    <source>
        <dbReference type="ARBA" id="ARBA00010575"/>
    </source>
</evidence>
<comment type="similarity">
    <text evidence="2">Belongs to the adrenomedullin family.</text>
</comment>
<keyword evidence="4 7" id="KW-0732">Signal</keyword>
<dbReference type="InterPro" id="IPR051665">
    <property type="entry name" value="Adrenomedullin-reg_peptide"/>
</dbReference>
<evidence type="ECO:0000256" key="5">
    <source>
        <dbReference type="ARBA" id="ARBA00023157"/>
    </source>
</evidence>
<organism evidence="8 9">
    <name type="scientific">Podarcis lilfordi</name>
    <name type="common">Lilford's wall lizard</name>
    <dbReference type="NCBI Taxonomy" id="74358"/>
    <lineage>
        <taxon>Eukaryota</taxon>
        <taxon>Metazoa</taxon>
        <taxon>Chordata</taxon>
        <taxon>Craniata</taxon>
        <taxon>Vertebrata</taxon>
        <taxon>Euteleostomi</taxon>
        <taxon>Lepidosauria</taxon>
        <taxon>Squamata</taxon>
        <taxon>Bifurcata</taxon>
        <taxon>Unidentata</taxon>
        <taxon>Episquamata</taxon>
        <taxon>Laterata</taxon>
        <taxon>Lacertibaenia</taxon>
        <taxon>Lacertidae</taxon>
        <taxon>Podarcis</taxon>
    </lineage>
</organism>
<comment type="subcellular location">
    <subcellularLocation>
        <location evidence="1">Secreted</location>
    </subcellularLocation>
</comment>
<evidence type="ECO:0000256" key="7">
    <source>
        <dbReference type="SAM" id="SignalP"/>
    </source>
</evidence>
<keyword evidence="5" id="KW-1015">Disulfide bond</keyword>
<dbReference type="GO" id="GO:0007189">
    <property type="term" value="P:adenylate cyclase-activating G protein-coupled receptor signaling pathway"/>
    <property type="evidence" value="ECO:0007669"/>
    <property type="project" value="TreeGrafter"/>
</dbReference>
<gene>
    <name evidence="8" type="ORF">PODLI_1B005444</name>
</gene>
<sequence>MKRQLRREPACISRCRLLLLLPLLALLLHLPGAESASPAPSGRISPLSPRKPWARSHPPAWLQKRPMTEELSDKTARMWPAWKSPVVMPGSRLHLSVLPRRRLDPQQPGSTPQHRLPWAPAPRPKRQAAPRLHRAQLMRVGCALGTCQVQNLSHRLWLLKGQLGLQESAPMNPSSPHSYG</sequence>